<dbReference type="EMBL" id="JAJTJA010000002">
    <property type="protein sequence ID" value="KAH8703043.1"/>
    <property type="molecule type" value="Genomic_DNA"/>
</dbReference>
<feature type="transmembrane region" description="Helical" evidence="1">
    <location>
        <begin position="41"/>
        <end position="59"/>
    </location>
</feature>
<keyword evidence="1" id="KW-0472">Membrane</keyword>
<evidence type="ECO:0000256" key="1">
    <source>
        <dbReference type="SAM" id="Phobius"/>
    </source>
</evidence>
<dbReference type="GeneID" id="70245308"/>
<organism evidence="2 3">
    <name type="scientific">Talaromyces proteolyticus</name>
    <dbReference type="NCBI Taxonomy" id="1131652"/>
    <lineage>
        <taxon>Eukaryota</taxon>
        <taxon>Fungi</taxon>
        <taxon>Dikarya</taxon>
        <taxon>Ascomycota</taxon>
        <taxon>Pezizomycotina</taxon>
        <taxon>Eurotiomycetes</taxon>
        <taxon>Eurotiomycetidae</taxon>
        <taxon>Eurotiales</taxon>
        <taxon>Trichocomaceae</taxon>
        <taxon>Talaromyces</taxon>
        <taxon>Talaromyces sect. Bacilispori</taxon>
    </lineage>
</organism>
<gene>
    <name evidence="2" type="ORF">BGW36DRAFT_368732</name>
</gene>
<dbReference type="Proteomes" id="UP001201262">
    <property type="component" value="Unassembled WGS sequence"/>
</dbReference>
<evidence type="ECO:0000313" key="3">
    <source>
        <dbReference type="Proteomes" id="UP001201262"/>
    </source>
</evidence>
<dbReference type="AlphaFoldDB" id="A0AAD4KYP7"/>
<dbReference type="PANTHER" id="PTHR35896">
    <property type="entry name" value="IG-LIKE DOMAIN-CONTAINING PROTEIN"/>
    <property type="match status" value="1"/>
</dbReference>
<name>A0AAD4KYP7_9EURO</name>
<keyword evidence="1" id="KW-0812">Transmembrane</keyword>
<sequence length="254" mass="29267">MSNKRSEEVPFLKEEDGLLDGDLPVDENRHQRRSYRIQKSALFAIFFIVILIITAISVATQKILTTSTTTKHSNTGQEIVQELSLDAQLAPNKVNPDLYDFPRLGTVVAKTPSCGNNPEEAEALGCIFDPMNWHWTRPECFYKEGSERAQAQGPWSYYRDANFTEEMILHDEREMSTERLMYTEHSWHVNHCVYALESLHRAALLDKWIPEEAASWPHTLHCMMVFQMMGTPPKKLNTRVDMQFLGCVKFEAKN</sequence>
<comment type="caution">
    <text evidence="2">The sequence shown here is derived from an EMBL/GenBank/DDBJ whole genome shotgun (WGS) entry which is preliminary data.</text>
</comment>
<reference evidence="2" key="1">
    <citation type="submission" date="2021-12" db="EMBL/GenBank/DDBJ databases">
        <title>Convergent genome expansion in fungi linked to evolution of root-endophyte symbiosis.</title>
        <authorList>
            <consortium name="DOE Joint Genome Institute"/>
            <person name="Ke Y.-H."/>
            <person name="Bonito G."/>
            <person name="Liao H.-L."/>
            <person name="Looney B."/>
            <person name="Rojas-Flechas A."/>
            <person name="Nash J."/>
            <person name="Hameed K."/>
            <person name="Schadt C."/>
            <person name="Martin F."/>
            <person name="Crous P.W."/>
            <person name="Miettinen O."/>
            <person name="Magnuson J.K."/>
            <person name="Labbe J."/>
            <person name="Jacobson D."/>
            <person name="Doktycz M.J."/>
            <person name="Veneault-Fourrey C."/>
            <person name="Kuo A."/>
            <person name="Mondo S."/>
            <person name="Calhoun S."/>
            <person name="Riley R."/>
            <person name="Ohm R."/>
            <person name="LaButti K."/>
            <person name="Andreopoulos B."/>
            <person name="Pangilinan J."/>
            <person name="Nolan M."/>
            <person name="Tritt A."/>
            <person name="Clum A."/>
            <person name="Lipzen A."/>
            <person name="Daum C."/>
            <person name="Barry K."/>
            <person name="Grigoriev I.V."/>
            <person name="Vilgalys R."/>
        </authorList>
    </citation>
    <scope>NUCLEOTIDE SEQUENCE</scope>
    <source>
        <strain evidence="2">PMI_201</strain>
    </source>
</reference>
<keyword evidence="1" id="KW-1133">Transmembrane helix</keyword>
<evidence type="ECO:0000313" key="2">
    <source>
        <dbReference type="EMBL" id="KAH8703043.1"/>
    </source>
</evidence>
<dbReference type="InterPro" id="IPR053008">
    <property type="entry name" value="Phomopsin_biosynth_assoc"/>
</dbReference>
<dbReference type="PANTHER" id="PTHR35896:SF3">
    <property type="entry name" value="MAJOR FACILITATOR SUPERFAMILY TRANSPORTER"/>
    <property type="match status" value="1"/>
</dbReference>
<accession>A0AAD4KYP7</accession>
<proteinExistence type="predicted"/>
<protein>
    <submittedName>
        <fullName evidence="2">Uncharacterized protein</fullName>
    </submittedName>
</protein>
<keyword evidence="3" id="KW-1185">Reference proteome</keyword>
<dbReference type="RefSeq" id="XP_046076061.1">
    <property type="nucleotide sequence ID" value="XM_046215021.1"/>
</dbReference>